<evidence type="ECO:0000256" key="1">
    <source>
        <dbReference type="ARBA" id="ARBA00007091"/>
    </source>
</evidence>
<dbReference type="AlphaFoldDB" id="A0A9P5X173"/>
<reference evidence="2" key="1">
    <citation type="submission" date="2020-11" db="EMBL/GenBank/DDBJ databases">
        <authorList>
            <consortium name="DOE Joint Genome Institute"/>
            <person name="Ahrendt S."/>
            <person name="Riley R."/>
            <person name="Andreopoulos W."/>
            <person name="Labutti K."/>
            <person name="Pangilinan J."/>
            <person name="Ruiz-Duenas F.J."/>
            <person name="Barrasa J.M."/>
            <person name="Sanchez-Garcia M."/>
            <person name="Camarero S."/>
            <person name="Miyauchi S."/>
            <person name="Serrano A."/>
            <person name="Linde D."/>
            <person name="Babiker R."/>
            <person name="Drula E."/>
            <person name="Ayuso-Fernandez I."/>
            <person name="Pacheco R."/>
            <person name="Padilla G."/>
            <person name="Ferreira P."/>
            <person name="Barriuso J."/>
            <person name="Kellner H."/>
            <person name="Castanera R."/>
            <person name="Alfaro M."/>
            <person name="Ramirez L."/>
            <person name="Pisabarro A.G."/>
            <person name="Kuo A."/>
            <person name="Tritt A."/>
            <person name="Lipzen A."/>
            <person name="He G."/>
            <person name="Yan M."/>
            <person name="Ng V."/>
            <person name="Cullen D."/>
            <person name="Martin F."/>
            <person name="Rosso M.-N."/>
            <person name="Henrissat B."/>
            <person name="Hibbett D."/>
            <person name="Martinez A.T."/>
            <person name="Grigoriev I.V."/>
        </authorList>
    </citation>
    <scope>NUCLEOTIDE SEQUENCE</scope>
    <source>
        <strain evidence="2">MF-IS2</strain>
    </source>
</reference>
<proteinExistence type="inferred from homology"/>
<dbReference type="SUPFAM" id="SSF49777">
    <property type="entry name" value="PEBP-like"/>
    <property type="match status" value="1"/>
</dbReference>
<dbReference type="EMBL" id="MU151601">
    <property type="protein sequence ID" value="KAF9442588.1"/>
    <property type="molecule type" value="Genomic_DNA"/>
</dbReference>
<dbReference type="GO" id="GO:0030162">
    <property type="term" value="P:regulation of proteolysis"/>
    <property type="evidence" value="ECO:0007669"/>
    <property type="project" value="TreeGrafter"/>
</dbReference>
<organism evidence="2 3">
    <name type="scientific">Macrolepiota fuliginosa MF-IS2</name>
    <dbReference type="NCBI Taxonomy" id="1400762"/>
    <lineage>
        <taxon>Eukaryota</taxon>
        <taxon>Fungi</taxon>
        <taxon>Dikarya</taxon>
        <taxon>Basidiomycota</taxon>
        <taxon>Agaricomycotina</taxon>
        <taxon>Agaricomycetes</taxon>
        <taxon>Agaricomycetidae</taxon>
        <taxon>Agaricales</taxon>
        <taxon>Agaricineae</taxon>
        <taxon>Agaricaceae</taxon>
        <taxon>Macrolepiota</taxon>
    </lineage>
</organism>
<evidence type="ECO:0000313" key="3">
    <source>
        <dbReference type="Proteomes" id="UP000807342"/>
    </source>
</evidence>
<dbReference type="CDD" id="cd00866">
    <property type="entry name" value="PEBP_euk"/>
    <property type="match status" value="1"/>
</dbReference>
<dbReference type="PANTHER" id="PTHR11362:SF148">
    <property type="entry name" value="CARBOXYPEPTIDASE Y INHIBITOR"/>
    <property type="match status" value="1"/>
</dbReference>
<dbReference type="Pfam" id="PF01161">
    <property type="entry name" value="PBP"/>
    <property type="match status" value="1"/>
</dbReference>
<dbReference type="PROSITE" id="PS01220">
    <property type="entry name" value="PBP"/>
    <property type="match status" value="1"/>
</dbReference>
<dbReference type="GO" id="GO:0005543">
    <property type="term" value="F:phospholipid binding"/>
    <property type="evidence" value="ECO:0007669"/>
    <property type="project" value="TreeGrafter"/>
</dbReference>
<evidence type="ECO:0000313" key="2">
    <source>
        <dbReference type="EMBL" id="KAF9442588.1"/>
    </source>
</evidence>
<dbReference type="InterPro" id="IPR008914">
    <property type="entry name" value="PEBP"/>
</dbReference>
<dbReference type="Proteomes" id="UP000807342">
    <property type="component" value="Unassembled WGS sequence"/>
</dbReference>
<dbReference type="GO" id="GO:0046578">
    <property type="term" value="P:regulation of Ras protein signal transduction"/>
    <property type="evidence" value="ECO:0007669"/>
    <property type="project" value="TreeGrafter"/>
</dbReference>
<dbReference type="Gene3D" id="3.90.280.10">
    <property type="entry name" value="PEBP-like"/>
    <property type="match status" value="1"/>
</dbReference>
<dbReference type="InterPro" id="IPR001858">
    <property type="entry name" value="Phosphatidylethanolamine-bd_CS"/>
</dbReference>
<comment type="caution">
    <text evidence="2">The sequence shown here is derived from an EMBL/GenBank/DDBJ whole genome shotgun (WGS) entry which is preliminary data.</text>
</comment>
<dbReference type="GO" id="GO:0030414">
    <property type="term" value="F:peptidase inhibitor activity"/>
    <property type="evidence" value="ECO:0007669"/>
    <property type="project" value="TreeGrafter"/>
</dbReference>
<accession>A0A9P5X173</accession>
<name>A0A9P5X173_9AGAR</name>
<dbReference type="InterPro" id="IPR036610">
    <property type="entry name" value="PEBP-like_sf"/>
</dbReference>
<comment type="similarity">
    <text evidence="1">Belongs to the phosphatidylethanolamine-binding protein family.</text>
</comment>
<sequence>MSLPSEILQALQAHSLIPDILPDTLLDTFKPTVLLTITWTPFNASTHLGNPIPLPSVLSEPDVHIKPLVIPLSTSGGVDDMRYTLVMTDPDAPSRAEPKYRQWRHWVVTGLQIPSAQSGETDQVYALKTKPATAPYRAPGPPPGSGSHRYTFLLFEEPKGGVTIPQGATEYGTTLEERRSWNALKFAEEYGLKLVGVNFFLCERD</sequence>
<gene>
    <name evidence="2" type="ORF">P691DRAFT_681146</name>
</gene>
<dbReference type="InterPro" id="IPR035810">
    <property type="entry name" value="PEBP_euk"/>
</dbReference>
<keyword evidence="3" id="KW-1185">Reference proteome</keyword>
<dbReference type="OrthoDB" id="2506647at2759"/>
<protein>
    <submittedName>
        <fullName evidence="2">PEBP-like protein</fullName>
    </submittedName>
</protein>
<dbReference type="PANTHER" id="PTHR11362">
    <property type="entry name" value="PHOSPHATIDYLETHANOLAMINE-BINDING PROTEIN"/>
    <property type="match status" value="1"/>
</dbReference>